<feature type="transmembrane region" description="Helical" evidence="8">
    <location>
        <begin position="150"/>
        <end position="171"/>
    </location>
</feature>
<evidence type="ECO:0000256" key="2">
    <source>
        <dbReference type="ARBA" id="ARBA00022448"/>
    </source>
</evidence>
<evidence type="ECO:0000256" key="8">
    <source>
        <dbReference type="RuleBase" id="RU363032"/>
    </source>
</evidence>
<protein>
    <submittedName>
        <fullName evidence="10">Sugar ABC transporter permease protein</fullName>
    </submittedName>
</protein>
<keyword evidence="6" id="KW-0346">Stress response</keyword>
<feature type="transmembrane region" description="Helical" evidence="8">
    <location>
        <begin position="253"/>
        <end position="271"/>
    </location>
</feature>
<accession>E3ZNJ2</accession>
<reference evidence="10" key="1">
    <citation type="journal article" date="2010" name="Microbiol. Resour. Announc.">
        <title>Comparative genomics of the bacterial genus Listeria: Genome evolution is characterized by limited gene acquisition and limited gene loss.</title>
        <authorList>
            <person name="den Bakker H.C."/>
            <person name="Cummings C.A."/>
            <person name="Ferreira V."/>
            <person name="Vatta P."/>
            <person name="Orsi R.H."/>
            <person name="Degoricija L."/>
            <person name="Barker M."/>
            <person name="Petrauskene O."/>
            <person name="Furtado M.R."/>
            <person name="Wiedmann M."/>
        </authorList>
    </citation>
    <scope>NUCLEOTIDE SEQUENCE [LARGE SCALE GENOMIC DNA]</scope>
    <source>
        <strain evidence="10">FSL N1-067</strain>
    </source>
</reference>
<evidence type="ECO:0000256" key="1">
    <source>
        <dbReference type="ARBA" id="ARBA00004651"/>
    </source>
</evidence>
<dbReference type="SUPFAM" id="SSF161098">
    <property type="entry name" value="MetI-like"/>
    <property type="match status" value="1"/>
</dbReference>
<evidence type="ECO:0000256" key="5">
    <source>
        <dbReference type="ARBA" id="ARBA00022989"/>
    </source>
</evidence>
<dbReference type="PATRIC" id="fig|702453.3.peg.811"/>
<comment type="similarity">
    <text evidence="8">Belongs to the binding-protein-dependent transport system permease family.</text>
</comment>
<dbReference type="Proteomes" id="UP000004302">
    <property type="component" value="Chromosome"/>
</dbReference>
<comment type="subcellular location">
    <subcellularLocation>
        <location evidence="1 8">Cell membrane</location>
        <topology evidence="1 8">Multi-pass membrane protein</topology>
    </subcellularLocation>
</comment>
<evidence type="ECO:0000256" key="7">
    <source>
        <dbReference type="ARBA" id="ARBA00023136"/>
    </source>
</evidence>
<evidence type="ECO:0000256" key="4">
    <source>
        <dbReference type="ARBA" id="ARBA00022692"/>
    </source>
</evidence>
<dbReference type="InterPro" id="IPR035906">
    <property type="entry name" value="MetI-like_sf"/>
</dbReference>
<feature type="domain" description="ABC transmembrane type-1" evidence="9">
    <location>
        <begin position="82"/>
        <end position="271"/>
    </location>
</feature>
<keyword evidence="7 8" id="KW-0472">Membrane</keyword>
<dbReference type="GO" id="GO:0055085">
    <property type="term" value="P:transmembrane transport"/>
    <property type="evidence" value="ECO:0007669"/>
    <property type="project" value="InterPro"/>
</dbReference>
<keyword evidence="3" id="KW-1003">Cell membrane</keyword>
<dbReference type="AlphaFoldDB" id="E3ZNJ2"/>
<keyword evidence="4 8" id="KW-0812">Transmembrane</keyword>
<dbReference type="GO" id="GO:0005886">
    <property type="term" value="C:plasma membrane"/>
    <property type="evidence" value="ECO:0007669"/>
    <property type="project" value="UniProtKB-SubCell"/>
</dbReference>
<keyword evidence="5 8" id="KW-1133">Transmembrane helix</keyword>
<feature type="transmembrane region" description="Helical" evidence="8">
    <location>
        <begin position="21"/>
        <end position="40"/>
    </location>
</feature>
<dbReference type="CDD" id="cd06261">
    <property type="entry name" value="TM_PBP2"/>
    <property type="match status" value="1"/>
</dbReference>
<dbReference type="Gene3D" id="1.10.3720.10">
    <property type="entry name" value="MetI-like"/>
    <property type="match status" value="1"/>
</dbReference>
<dbReference type="PROSITE" id="PS50928">
    <property type="entry name" value="ABC_TM1"/>
    <property type="match status" value="1"/>
</dbReference>
<dbReference type="PANTHER" id="PTHR43744:SF12">
    <property type="entry name" value="ABC TRANSPORTER PERMEASE PROTEIN MG189-RELATED"/>
    <property type="match status" value="1"/>
</dbReference>
<comment type="caution">
    <text evidence="10">The sequence shown here is derived from an EMBL/GenBank/DDBJ whole genome shotgun (WGS) entry which is preliminary data.</text>
</comment>
<evidence type="ECO:0000259" key="9">
    <source>
        <dbReference type="PROSITE" id="PS50928"/>
    </source>
</evidence>
<evidence type="ECO:0000313" key="10">
    <source>
        <dbReference type="EMBL" id="EFS00807.1"/>
    </source>
</evidence>
<name>E3ZNJ2_LISSE</name>
<feature type="transmembrane region" description="Helical" evidence="8">
    <location>
        <begin position="117"/>
        <end position="138"/>
    </location>
</feature>
<organism evidence="10">
    <name type="scientific">Listeria seeligeri FSL N1-067</name>
    <dbReference type="NCBI Taxonomy" id="702453"/>
    <lineage>
        <taxon>Bacteria</taxon>
        <taxon>Bacillati</taxon>
        <taxon>Bacillota</taxon>
        <taxon>Bacilli</taxon>
        <taxon>Bacillales</taxon>
        <taxon>Listeriaceae</taxon>
        <taxon>Listeria</taxon>
    </lineage>
</organism>
<dbReference type="EMBL" id="ADXJ01000453">
    <property type="protein sequence ID" value="EFS00807.1"/>
    <property type="molecule type" value="Genomic_DNA"/>
</dbReference>
<dbReference type="HOGENOM" id="CLU_016047_1_1_9"/>
<sequence length="284" mass="32177">MRNGVNEMVGRNSKAGKIVRYILTTLLMLIMIYPFIYLVLNSFAAWDQVDKKLIPTEFTMRSWDWLFGNSVVAAPAPWIHAFINTVIVSTIATGLMLLFGLMVGYALAKVDFKGKRLVNNAILFQMFFPAIILLIPQFLMITDLGMLDTYAGMIIPTMLSLWAVFMYTNFFKAIPDTLIEAAKLDGASDLKILFRVVLPMSKSITTVIFLFLFTDRWTNLLWDMLVTKSDGTVTLNVLISQMFGPYATYPGPMYAASVLLTLPLIILFLFFSKKFQEGMQFTLK</sequence>
<feature type="transmembrane region" description="Helical" evidence="8">
    <location>
        <begin position="78"/>
        <end position="105"/>
    </location>
</feature>
<gene>
    <name evidence="10" type="ORF">NT03LS_1018</name>
</gene>
<dbReference type="InterPro" id="IPR000515">
    <property type="entry name" value="MetI-like"/>
</dbReference>
<evidence type="ECO:0000256" key="6">
    <source>
        <dbReference type="ARBA" id="ARBA00023016"/>
    </source>
</evidence>
<keyword evidence="2 8" id="KW-0813">Transport</keyword>
<proteinExistence type="inferred from homology"/>
<feature type="transmembrane region" description="Helical" evidence="8">
    <location>
        <begin position="192"/>
        <end position="213"/>
    </location>
</feature>
<dbReference type="Pfam" id="PF00528">
    <property type="entry name" value="BPD_transp_1"/>
    <property type="match status" value="1"/>
</dbReference>
<evidence type="ECO:0000256" key="3">
    <source>
        <dbReference type="ARBA" id="ARBA00022475"/>
    </source>
</evidence>
<dbReference type="PANTHER" id="PTHR43744">
    <property type="entry name" value="ABC TRANSPORTER PERMEASE PROTEIN MG189-RELATED-RELATED"/>
    <property type="match status" value="1"/>
</dbReference>